<feature type="compositionally biased region" description="Pro residues" evidence="1">
    <location>
        <begin position="509"/>
        <end position="525"/>
    </location>
</feature>
<proteinExistence type="predicted"/>
<evidence type="ECO:0000313" key="3">
    <source>
        <dbReference type="EMBL" id="KAH9827933.1"/>
    </source>
</evidence>
<evidence type="ECO:0000256" key="2">
    <source>
        <dbReference type="SAM" id="SignalP"/>
    </source>
</evidence>
<dbReference type="Proteomes" id="UP001138500">
    <property type="component" value="Unassembled WGS sequence"/>
</dbReference>
<evidence type="ECO:0000313" key="4">
    <source>
        <dbReference type="Proteomes" id="UP001138500"/>
    </source>
</evidence>
<dbReference type="AlphaFoldDB" id="A0A9W7W2J3"/>
<accession>A0A9W7W2J3</accession>
<organism evidence="3 4">
    <name type="scientific">Teratosphaeria destructans</name>
    <dbReference type="NCBI Taxonomy" id="418781"/>
    <lineage>
        <taxon>Eukaryota</taxon>
        <taxon>Fungi</taxon>
        <taxon>Dikarya</taxon>
        <taxon>Ascomycota</taxon>
        <taxon>Pezizomycotina</taxon>
        <taxon>Dothideomycetes</taxon>
        <taxon>Dothideomycetidae</taxon>
        <taxon>Mycosphaerellales</taxon>
        <taxon>Teratosphaeriaceae</taxon>
        <taxon>Teratosphaeria</taxon>
    </lineage>
</organism>
<sequence length="1125" mass="113773">MHAFVPLLKAMPTALLAALGHVSFAFAQGSSYHSTSIPAINTARPPPFPNTTSSSSTTSTITDCAASWAAHSAATELDVTITKVNITIVTAIHRNVTYGKGDVYATFDGIPVAHGVFTPTEVRDTVINVTTIVPIYETTTFTTTGPAPYCTSSPEDCRKLYVAYIASLGLPPNATVPKITPVPPNSPRCPVYYYQPTTECSYHYDREPEPCLIYGQNVEIFYFPNKTANSTANDTAQDAAQIAAQNTVHTTTPPIAQQSAHKNETYHNVTGIVVQHFYRNITFTSPTLYLSYDYLRAESTIPQLVQECTSCGWDGCFTSTVNGSVPYKVIQTQLPAALLAVPPENASTMLADYPNVAAYRNAANVIAHGGPDFANQVEHVRDLYHVKPRPLDVNRLEHPRPTDYYLKPGGAPGCNESFQTPECRTIFEGAYRPVLSLPHEVKGFQGNWSSCVPAIYGDYAQPMALTNVRTLDVLRSPRVLTKASTIIGVSSPNRRPVTTPPETGNVPVNPTPPLTPPPPTPPMPEPTQAQTPRPAPAPNVPATGPPPPQPTPPQPTEPQPPGPARSPGLGGILQPPPAPAPLPVNTRQEIAPVVPNREGSTTEQNAGASNPTTVPAQGEVGINPGGGSANNPGGGSANNPGGGSENNPGGGAANNPGGGSANNAGGGAANNAGGPQVSNGEYGNIIVNGVSAAPGAVVQVNGQTVANLGNQGVAIGANTFVVPGNAGNTPGSNTGGNPGSNPGGNIGNPGGNTEGNPGGNTGGNPGEEFTNNPSIGSATTVNVGGNTYTISYGPQGEAVVNGQTIEPGGSAVISGQVVQNVGGSAIAVNGQVVGTSGSPGAVGGNGATAVINGQTFSIASAANGAVVVNGITASPGQTIEVNGQSVQNLGGSAISVDGQVIGVSANTGGVAGAGGTTAVINGQTFTFSSAGNGAIVVNGLTASPGQTIQVNGQNVQNLGGSAIAVNGQIVGVPGSPANAGVRASAGIITALINGQTFAISSADNGAIVVNGVTVSPAQTVEVNGQKVQNLGVFGIAIGSTILAVPGGVPVVQSGSTVPFSAVTTKVTASSPTRTTTVPGRGTRTSATRTLLSTGRSSGVRLGVGGWGWLSVTVMVILMDHIGVIE</sequence>
<keyword evidence="2" id="KW-0732">Signal</keyword>
<comment type="caution">
    <text evidence="3">The sequence shown here is derived from an EMBL/GenBank/DDBJ whole genome shotgun (WGS) entry which is preliminary data.</text>
</comment>
<reference evidence="3 4" key="1">
    <citation type="journal article" date="2018" name="IMA Fungus">
        <title>IMA Genome-F 10: Nine draft genome sequences of Claviceps purpurea s.lat., including C. arundinis, C. humidiphila, and C. cf. spartinae, pseudomolecules for the pitch canker pathogen Fusarium circinatum, draft genome of Davidsoniella eucalypti, Grosmannia galeiformis, Quambalaria eucalypti, and Teratosphaeria destructans.</title>
        <authorList>
            <person name="Wingfield B.D."/>
            <person name="Liu M."/>
            <person name="Nguyen H.D."/>
            <person name="Lane F.A."/>
            <person name="Morgan S.W."/>
            <person name="De Vos L."/>
            <person name="Wilken P.M."/>
            <person name="Duong T.A."/>
            <person name="Aylward J."/>
            <person name="Coetzee M.P."/>
            <person name="Dadej K."/>
            <person name="De Beer Z.W."/>
            <person name="Findlay W."/>
            <person name="Havenga M."/>
            <person name="Kolarik M."/>
            <person name="Menzies J.G."/>
            <person name="Naidoo K."/>
            <person name="Pochopski O."/>
            <person name="Shoukouhi P."/>
            <person name="Santana Q.C."/>
            <person name="Seifert K.A."/>
            <person name="Soal N."/>
            <person name="Steenkamp E.T."/>
            <person name="Tatham C.T."/>
            <person name="van der Nest M.A."/>
            <person name="Wingfield M.J."/>
        </authorList>
    </citation>
    <scope>NUCLEOTIDE SEQUENCE [LARGE SCALE GENOMIC DNA]</scope>
    <source>
        <strain evidence="3">CMW44962</strain>
    </source>
</reference>
<feature type="compositionally biased region" description="Gly residues" evidence="1">
    <location>
        <begin position="623"/>
        <end position="667"/>
    </location>
</feature>
<feature type="region of interest" description="Disordered" evidence="1">
    <location>
        <begin position="596"/>
        <end position="667"/>
    </location>
</feature>
<dbReference type="EMBL" id="RIBY02001845">
    <property type="protein sequence ID" value="KAH9827933.1"/>
    <property type="molecule type" value="Genomic_DNA"/>
</dbReference>
<feature type="chain" id="PRO_5040861857" evidence="2">
    <location>
        <begin position="28"/>
        <end position="1125"/>
    </location>
</feature>
<evidence type="ECO:0000256" key="1">
    <source>
        <dbReference type="SAM" id="MobiDB-lite"/>
    </source>
</evidence>
<keyword evidence="4" id="KW-1185">Reference proteome</keyword>
<feature type="region of interest" description="Disordered" evidence="1">
    <location>
        <begin position="490"/>
        <end position="584"/>
    </location>
</feature>
<feature type="compositionally biased region" description="Pro residues" evidence="1">
    <location>
        <begin position="533"/>
        <end position="564"/>
    </location>
</feature>
<feature type="compositionally biased region" description="Polar residues" evidence="1">
    <location>
        <begin position="598"/>
        <end position="615"/>
    </location>
</feature>
<feature type="compositionally biased region" description="Low complexity" evidence="1">
    <location>
        <begin position="496"/>
        <end position="508"/>
    </location>
</feature>
<feature type="compositionally biased region" description="Gly residues" evidence="1">
    <location>
        <begin position="733"/>
        <end position="765"/>
    </location>
</feature>
<feature type="signal peptide" evidence="2">
    <location>
        <begin position="1"/>
        <end position="27"/>
    </location>
</feature>
<reference evidence="3 4" key="2">
    <citation type="journal article" date="2021" name="Curr. Genet.">
        <title>Genetic response to nitrogen starvation in the aggressive Eucalyptus foliar pathogen Teratosphaeria destructans.</title>
        <authorList>
            <person name="Havenga M."/>
            <person name="Wingfield B.D."/>
            <person name="Wingfield M.J."/>
            <person name="Dreyer L.L."/>
            <person name="Roets F."/>
            <person name="Aylward J."/>
        </authorList>
    </citation>
    <scope>NUCLEOTIDE SEQUENCE [LARGE SCALE GENOMIC DNA]</scope>
    <source>
        <strain evidence="3">CMW44962</strain>
    </source>
</reference>
<gene>
    <name evidence="3" type="ORF">Tdes44962_MAKER02687</name>
</gene>
<protein>
    <submittedName>
        <fullName evidence="3">Ribonuclease H protein</fullName>
    </submittedName>
</protein>
<feature type="region of interest" description="Disordered" evidence="1">
    <location>
        <begin position="726"/>
        <end position="780"/>
    </location>
</feature>
<dbReference type="OrthoDB" id="3944128at2759"/>
<name>A0A9W7W2J3_9PEZI</name>